<feature type="domain" description="OTU" evidence="1">
    <location>
        <begin position="517"/>
        <end position="630"/>
    </location>
</feature>
<evidence type="ECO:0000313" key="2">
    <source>
        <dbReference type="EMBL" id="CAI4000338.1"/>
    </source>
</evidence>
<evidence type="ECO:0000313" key="3">
    <source>
        <dbReference type="EMBL" id="CAL4787650.1"/>
    </source>
</evidence>
<dbReference type="PANTHER" id="PTHR12419">
    <property type="entry name" value="OTU DOMAIN CONTAINING PROTEIN"/>
    <property type="match status" value="1"/>
</dbReference>
<protein>
    <submittedName>
        <fullName evidence="3">MULE transposase domain-containing protein</fullName>
    </submittedName>
</protein>
<evidence type="ECO:0000259" key="1">
    <source>
        <dbReference type="PROSITE" id="PS50802"/>
    </source>
</evidence>
<evidence type="ECO:0000313" key="4">
    <source>
        <dbReference type="Proteomes" id="UP001152797"/>
    </source>
</evidence>
<reference evidence="3 4" key="2">
    <citation type="submission" date="2024-05" db="EMBL/GenBank/DDBJ databases">
        <authorList>
            <person name="Chen Y."/>
            <person name="Shah S."/>
            <person name="Dougan E. K."/>
            <person name="Thang M."/>
            <person name="Chan C."/>
        </authorList>
    </citation>
    <scope>NUCLEOTIDE SEQUENCE [LARGE SCALE GENOMIC DNA]</scope>
</reference>
<dbReference type="Gene3D" id="3.90.70.80">
    <property type="match status" value="1"/>
</dbReference>
<dbReference type="InterPro" id="IPR003323">
    <property type="entry name" value="OTU_dom"/>
</dbReference>
<dbReference type="InterPro" id="IPR050704">
    <property type="entry name" value="Peptidase_C85-like"/>
</dbReference>
<sequence length="640" mass="72293">MVQPHLRFCPIVFLLSHSEDHESHALLLKKFVEMSKQAGVSLTHGFFDCHCYNGASAALDSDETMRHVRRHRCLQHSKENLRSEGRRKDPEPRLKNLELLAPLVNFMQGSAFFPSSTEFNAFWSSALERLEAVDGWNEAAMANYLLENLLSKGDDGSISSSWRCGLGIVPPGFTTYSPNIIERSWRTLKGLVQPRTRRMEPATLLVEVCSAFASRLNAGFYNDMHQEVPVAWPALRSRSAKQYDRVDEMDIGDEEEKLCKRQRLDLDSLLKHFRKKGPCGTWMATPCDLVLQDASVAQSLYVFGKYDLNAVTEKRDDTFAAMRLCLARAASEVEAACADPETDGIAEIRAGPELASSLKRKVKKQFKQKRSERLKNMLKAPGQRGVAKNTAEKSQILRKELALHLPGAVSDSTQKPLLHCLAESDENLCMARTQRASRCKNPRTCGSFCKKHFEEAQSQKYRLQLFDQLPASGAMDAWERSQMQLALSLSLEENEASKKKEEKSFKKIDKRLDKMGLQRKPMPREGACQFEAICHAAALPMTPLELRLAAVSYLEPLGNMFVDRLEAKFKGQWVGYIDYMKRQDSWGDDMTFMACSHILRRKIFVVTDSSDENHTIDCLLPSRHDVARSADSLTGDGQTL</sequence>
<dbReference type="AlphaFoldDB" id="A0A9P1G520"/>
<dbReference type="EMBL" id="CAMXCT020002775">
    <property type="protein sequence ID" value="CAL1153713.1"/>
    <property type="molecule type" value="Genomic_DNA"/>
</dbReference>
<proteinExistence type="predicted"/>
<dbReference type="Pfam" id="PF02338">
    <property type="entry name" value="OTU"/>
    <property type="match status" value="1"/>
</dbReference>
<dbReference type="GO" id="GO:0016579">
    <property type="term" value="P:protein deubiquitination"/>
    <property type="evidence" value="ECO:0007669"/>
    <property type="project" value="TreeGrafter"/>
</dbReference>
<dbReference type="Proteomes" id="UP001152797">
    <property type="component" value="Unassembled WGS sequence"/>
</dbReference>
<comment type="caution">
    <text evidence="2">The sequence shown here is derived from an EMBL/GenBank/DDBJ whole genome shotgun (WGS) entry which is preliminary data.</text>
</comment>
<dbReference type="PROSITE" id="PS50802">
    <property type="entry name" value="OTU"/>
    <property type="match status" value="1"/>
</dbReference>
<dbReference type="SUPFAM" id="SSF54001">
    <property type="entry name" value="Cysteine proteinases"/>
    <property type="match status" value="1"/>
</dbReference>
<organism evidence="2">
    <name type="scientific">Cladocopium goreaui</name>
    <dbReference type="NCBI Taxonomy" id="2562237"/>
    <lineage>
        <taxon>Eukaryota</taxon>
        <taxon>Sar</taxon>
        <taxon>Alveolata</taxon>
        <taxon>Dinophyceae</taxon>
        <taxon>Suessiales</taxon>
        <taxon>Symbiodiniaceae</taxon>
        <taxon>Cladocopium</taxon>
    </lineage>
</organism>
<dbReference type="EMBL" id="CAMXCT010002775">
    <property type="protein sequence ID" value="CAI4000338.1"/>
    <property type="molecule type" value="Genomic_DNA"/>
</dbReference>
<accession>A0A9P1G520</accession>
<name>A0A9P1G520_9DINO</name>
<reference evidence="2" key="1">
    <citation type="submission" date="2022-10" db="EMBL/GenBank/DDBJ databases">
        <authorList>
            <person name="Chen Y."/>
            <person name="Dougan E. K."/>
            <person name="Chan C."/>
            <person name="Rhodes N."/>
            <person name="Thang M."/>
        </authorList>
    </citation>
    <scope>NUCLEOTIDE SEQUENCE</scope>
</reference>
<dbReference type="GO" id="GO:0004843">
    <property type="term" value="F:cysteine-type deubiquitinase activity"/>
    <property type="evidence" value="ECO:0007669"/>
    <property type="project" value="TreeGrafter"/>
</dbReference>
<dbReference type="InterPro" id="IPR038765">
    <property type="entry name" value="Papain-like_cys_pep_sf"/>
</dbReference>
<dbReference type="EMBL" id="CAMXCT030002775">
    <property type="protein sequence ID" value="CAL4787650.1"/>
    <property type="molecule type" value="Genomic_DNA"/>
</dbReference>
<dbReference type="PANTHER" id="PTHR12419:SF11">
    <property type="entry name" value="OTU DOMAIN-CONTAINING PROTEIN DDB_G0284757"/>
    <property type="match status" value="1"/>
</dbReference>
<keyword evidence="4" id="KW-1185">Reference proteome</keyword>
<dbReference type="OrthoDB" id="10418708at2759"/>
<gene>
    <name evidence="2" type="ORF">C1SCF055_LOCUS26460</name>
</gene>